<comment type="caution">
    <text evidence="2">The sequence shown here is derived from an EMBL/GenBank/DDBJ whole genome shotgun (WGS) entry which is preliminary data.</text>
</comment>
<evidence type="ECO:0000313" key="3">
    <source>
        <dbReference type="Proteomes" id="UP001327957"/>
    </source>
</evidence>
<organism evidence="2 3">
    <name type="scientific">Colletotrichum tabaci</name>
    <dbReference type="NCBI Taxonomy" id="1209068"/>
    <lineage>
        <taxon>Eukaryota</taxon>
        <taxon>Fungi</taxon>
        <taxon>Dikarya</taxon>
        <taxon>Ascomycota</taxon>
        <taxon>Pezizomycotina</taxon>
        <taxon>Sordariomycetes</taxon>
        <taxon>Hypocreomycetidae</taxon>
        <taxon>Glomerellales</taxon>
        <taxon>Glomerellaceae</taxon>
        <taxon>Colletotrichum</taxon>
        <taxon>Colletotrichum destructivum species complex</taxon>
    </lineage>
</organism>
<evidence type="ECO:0000256" key="1">
    <source>
        <dbReference type="SAM" id="Phobius"/>
    </source>
</evidence>
<accession>A0AAV9T814</accession>
<keyword evidence="3" id="KW-1185">Reference proteome</keyword>
<evidence type="ECO:0000313" key="2">
    <source>
        <dbReference type="EMBL" id="KAK6215087.1"/>
    </source>
</evidence>
<name>A0AAV9T814_9PEZI</name>
<keyword evidence="1" id="KW-1133">Transmembrane helix</keyword>
<proteinExistence type="predicted"/>
<dbReference type="Proteomes" id="UP001327957">
    <property type="component" value="Unassembled WGS sequence"/>
</dbReference>
<keyword evidence="1" id="KW-0812">Transmembrane</keyword>
<sequence length="564" mass="62627">MTIVVLVIGMKKIYWYPEAGPLIHGDYRLDAETISNVLQLVAKIHELLIVASLSSIALAMFRYRLIKDGVRLGFLTGSYRVGDVGYLGTAAFWRQGLDIQGPWEILLSGFLVFATIMSTVDTDDLKNAGCNTIQGIYTTRCPAGGFNEISTWVQNHGATQLRNNLTFSATSADIRRHVVFTQANFSEDGAKTTLSTTAPQFILDSVGLFQRYINDRNRTVGAVSRESRLRLNFTSLENPRVSSMEELYQPFVQSRCEVHDWDQMRNSAENITYPNPVKHFQCFNQTECLNRSEDLPVFNIDRQDIVKNDAYSAVSNYWTSRNNSSVIFLAGWSSEVNATALTHIVDGFAQQKRQNGKIRGSTTIGDFGNKTTVEGLLAKVFGGYLTDALAQQYGDRGGIHKYTPHSHNITLDEWGNSTTKISGPFHKVVKELKTGLAIDIQAERYGYGTGQQRKTASFAQAMLFIYLGAIAIYSAIIAIYSKRKTAGFGQNVIPWADLQDLFVLGLRTPPGGGDDLSNSGVRVSDIKIWQKVIAVRAGDDKKVQLVFQGTSLKELEPSKAGEYR</sequence>
<protein>
    <submittedName>
        <fullName evidence="2">Uncharacterized protein</fullName>
    </submittedName>
</protein>
<gene>
    <name evidence="2" type="ORF">QIS74_08106</name>
</gene>
<dbReference type="AlphaFoldDB" id="A0AAV9T814"/>
<reference evidence="2 3" key="1">
    <citation type="submission" date="2023-04" db="EMBL/GenBank/DDBJ databases">
        <title>Colletotrichum tabacum stain YC1 causing leaf anthracnose on Nicotiana tabacum(L.) cv.</title>
        <authorList>
            <person name="Ji Z."/>
            <person name="Wang M."/>
            <person name="Zhang J."/>
            <person name="Wang N."/>
            <person name="Zhou Z."/>
        </authorList>
    </citation>
    <scope>NUCLEOTIDE SEQUENCE [LARGE SCALE GENOMIC DNA]</scope>
    <source>
        <strain evidence="2 3">YC1</strain>
    </source>
</reference>
<keyword evidence="1" id="KW-0472">Membrane</keyword>
<feature type="transmembrane region" description="Helical" evidence="1">
    <location>
        <begin position="461"/>
        <end position="480"/>
    </location>
</feature>
<dbReference type="EMBL" id="JASAOK010000043">
    <property type="protein sequence ID" value="KAK6215087.1"/>
    <property type="molecule type" value="Genomic_DNA"/>
</dbReference>